<proteinExistence type="inferred from homology"/>
<comment type="pathway">
    <text evidence="1">Cofactor biosynthesis; ubiquinone biosynthesis.</text>
</comment>
<sequence length="736" mass="82602">MAKRSFGSDLSLVLKGLRILGFQAVQSTVNGSKTFTEVQLSKNISETMERFSVVGENIKAFVTREKNSGLSNDLDFDYESTPTELNVGEFLKESSNPIKTTSSSSQSYMVNNILGKENSENILNDLDSVASSTYMSAAQKISEIADDGRSEIKGKLRDIPSLIKNPSTTIGEITEDQMEAISKKLEELQGSEYTQDFKVFQELDQKENIVSPKEDSVSFKTVQAAPAEEVVEETRSVEDYQDLKSLDTIPKPKLIGNKPLAKDKAKSTLSSDAQARKVPQSRISRLVTFGGLAAGLSMGTLAELTRRTLGVTNPNAGEALLDSSPFLTEANAKRIVDTLCKVRGEIFSLSSGAALKLGQMLSIQDNSMINPQLQKVFERVRQSADFMPSWQLERTLVKDFGANWKSRLFSFDDRPFAAASIGQVHQAMLHDGRSVAMKIQYPGVAEGIESDINNLISTLSVANILPEGLYLDALIDVAKKELSWECDYIREKECTKRFRKLLQSHSEYYVPEVIEELCTERVFTAELIDGIAVDKCVSFDQETRNRISSLVLNLCLMEIFKFGFMQTDPNWSNFFYNQDTNQIALLDFGACREFSKEFVDKYIHLIHGAATQDREKVREYSTHLGFLTGYEAKVMVDAHVNAVMILGEAFQHDRPFHFGNQDTTKRIQQLIPILLSHRMCPPPEESYSLHRKMSGVFLLCAKLNAVINCKPLFYDIWDQYKVGEPWSDARQYQIPV</sequence>
<feature type="domain" description="ABC1 atypical kinase-like" evidence="6">
    <location>
        <begin position="380"/>
        <end position="620"/>
    </location>
</feature>
<accession>A0A5N5SZN6</accession>
<dbReference type="SUPFAM" id="SSF56112">
    <property type="entry name" value="Protein kinase-like (PK-like)"/>
    <property type="match status" value="1"/>
</dbReference>
<reference evidence="7 8" key="1">
    <citation type="journal article" date="2019" name="PLoS Biol.">
        <title>Sex chromosomes control vertical transmission of feminizing Wolbachia symbionts in an isopod.</title>
        <authorList>
            <person name="Becking T."/>
            <person name="Chebbi M.A."/>
            <person name="Giraud I."/>
            <person name="Moumen B."/>
            <person name="Laverre T."/>
            <person name="Caubet Y."/>
            <person name="Peccoud J."/>
            <person name="Gilbert C."/>
            <person name="Cordaux R."/>
        </authorList>
    </citation>
    <scope>NUCLEOTIDE SEQUENCE [LARGE SCALE GENOMIC DNA]</scope>
    <source>
        <strain evidence="7">ANa2</strain>
        <tissue evidence="7">Whole body excluding digestive tract and cuticle</tissue>
    </source>
</reference>
<keyword evidence="3" id="KW-0808">Transferase</keyword>
<dbReference type="OrthoDB" id="201153at2759"/>
<evidence type="ECO:0000313" key="8">
    <source>
        <dbReference type="Proteomes" id="UP000326759"/>
    </source>
</evidence>
<dbReference type="Proteomes" id="UP000326759">
    <property type="component" value="Unassembled WGS sequence"/>
</dbReference>
<keyword evidence="4" id="KW-0547">Nucleotide-binding</keyword>
<evidence type="ECO:0000256" key="4">
    <source>
        <dbReference type="ARBA" id="ARBA00022741"/>
    </source>
</evidence>
<organism evidence="7 8">
    <name type="scientific">Armadillidium nasatum</name>
    <dbReference type="NCBI Taxonomy" id="96803"/>
    <lineage>
        <taxon>Eukaryota</taxon>
        <taxon>Metazoa</taxon>
        <taxon>Ecdysozoa</taxon>
        <taxon>Arthropoda</taxon>
        <taxon>Crustacea</taxon>
        <taxon>Multicrustacea</taxon>
        <taxon>Malacostraca</taxon>
        <taxon>Eumalacostraca</taxon>
        <taxon>Peracarida</taxon>
        <taxon>Isopoda</taxon>
        <taxon>Oniscidea</taxon>
        <taxon>Crinocheta</taxon>
        <taxon>Armadillidiidae</taxon>
        <taxon>Armadillidium</taxon>
    </lineage>
</organism>
<comment type="similarity">
    <text evidence="2">Belongs to the protein kinase superfamily. ADCK protein kinase family.</text>
</comment>
<dbReference type="InterPro" id="IPR051409">
    <property type="entry name" value="Atypical_kinase_ADCK"/>
</dbReference>
<dbReference type="GO" id="GO:0006744">
    <property type="term" value="P:ubiquinone biosynthetic process"/>
    <property type="evidence" value="ECO:0007669"/>
    <property type="project" value="TreeGrafter"/>
</dbReference>
<dbReference type="Pfam" id="PF03109">
    <property type="entry name" value="ABC1"/>
    <property type="match status" value="1"/>
</dbReference>
<keyword evidence="5" id="KW-0067">ATP-binding</keyword>
<dbReference type="EMBL" id="SEYY01018079">
    <property type="protein sequence ID" value="KAB7499502.1"/>
    <property type="molecule type" value="Genomic_DNA"/>
</dbReference>
<evidence type="ECO:0000313" key="7">
    <source>
        <dbReference type="EMBL" id="KAB7499502.1"/>
    </source>
</evidence>
<dbReference type="InterPro" id="IPR004147">
    <property type="entry name" value="ABC1_dom"/>
</dbReference>
<evidence type="ECO:0000259" key="6">
    <source>
        <dbReference type="Pfam" id="PF03109"/>
    </source>
</evidence>
<dbReference type="GO" id="GO:0016301">
    <property type="term" value="F:kinase activity"/>
    <property type="evidence" value="ECO:0007669"/>
    <property type="project" value="UniProtKB-KW"/>
</dbReference>
<dbReference type="PANTHER" id="PTHR43851">
    <property type="match status" value="1"/>
</dbReference>
<gene>
    <name evidence="7" type="primary">adck4</name>
    <name evidence="7" type="ORF">Anas_14002</name>
</gene>
<dbReference type="InterPro" id="IPR034646">
    <property type="entry name" value="ADCK3_dom"/>
</dbReference>
<keyword evidence="8" id="KW-1185">Reference proteome</keyword>
<keyword evidence="7" id="KW-0418">Kinase</keyword>
<protein>
    <submittedName>
        <fullName evidence="7">AarF domain-containing protein kinase 4</fullName>
    </submittedName>
</protein>
<dbReference type="PANTHER" id="PTHR43851:SF3">
    <property type="entry name" value="COENZYME Q8"/>
    <property type="match status" value="1"/>
</dbReference>
<evidence type="ECO:0000256" key="5">
    <source>
        <dbReference type="ARBA" id="ARBA00022840"/>
    </source>
</evidence>
<dbReference type="AlphaFoldDB" id="A0A5N5SZN6"/>
<evidence type="ECO:0000256" key="3">
    <source>
        <dbReference type="ARBA" id="ARBA00022679"/>
    </source>
</evidence>
<evidence type="ECO:0000256" key="1">
    <source>
        <dbReference type="ARBA" id="ARBA00004749"/>
    </source>
</evidence>
<evidence type="ECO:0000256" key="2">
    <source>
        <dbReference type="ARBA" id="ARBA00009670"/>
    </source>
</evidence>
<dbReference type="GO" id="GO:0005524">
    <property type="term" value="F:ATP binding"/>
    <property type="evidence" value="ECO:0007669"/>
    <property type="project" value="UniProtKB-KW"/>
</dbReference>
<dbReference type="CDD" id="cd13970">
    <property type="entry name" value="ABC1_ADCK3"/>
    <property type="match status" value="1"/>
</dbReference>
<comment type="caution">
    <text evidence="7">The sequence shown here is derived from an EMBL/GenBank/DDBJ whole genome shotgun (WGS) entry which is preliminary data.</text>
</comment>
<dbReference type="InterPro" id="IPR011009">
    <property type="entry name" value="Kinase-like_dom_sf"/>
</dbReference>
<name>A0A5N5SZN6_9CRUS</name>